<comment type="caution">
    <text evidence="4">The sequence shown here is derived from an EMBL/GenBank/DDBJ whole genome shotgun (WGS) entry which is preliminary data.</text>
</comment>
<evidence type="ECO:0000256" key="3">
    <source>
        <dbReference type="ARBA" id="ARBA00022734"/>
    </source>
</evidence>
<evidence type="ECO:0000256" key="1">
    <source>
        <dbReference type="ARBA" id="ARBA00009042"/>
    </source>
</evidence>
<reference evidence="4" key="1">
    <citation type="submission" date="2021-12" db="EMBL/GenBank/DDBJ databases">
        <title>Convergent genome expansion in fungi linked to evolution of root-endophyte symbiosis.</title>
        <authorList>
            <consortium name="DOE Joint Genome Institute"/>
            <person name="Ke Y.-H."/>
            <person name="Bonito G."/>
            <person name="Liao H.-L."/>
            <person name="Looney B."/>
            <person name="Rojas-Flechas A."/>
            <person name="Nash J."/>
            <person name="Hameed K."/>
            <person name="Schadt C."/>
            <person name="Martin F."/>
            <person name="Crous P.W."/>
            <person name="Miettinen O."/>
            <person name="Magnuson J.K."/>
            <person name="Labbe J."/>
            <person name="Jacobson D."/>
            <person name="Doktycz M.J."/>
            <person name="Veneault-Fourrey C."/>
            <person name="Kuo A."/>
            <person name="Mondo S."/>
            <person name="Calhoun S."/>
            <person name="Riley R."/>
            <person name="Ohm R."/>
            <person name="LaButti K."/>
            <person name="Andreopoulos B."/>
            <person name="Pangilinan J."/>
            <person name="Nolan M."/>
            <person name="Tritt A."/>
            <person name="Clum A."/>
            <person name="Lipzen A."/>
            <person name="Daum C."/>
            <person name="Barry K."/>
            <person name="Grigoriev I.V."/>
            <person name="Vilgalys R."/>
        </authorList>
    </citation>
    <scope>NUCLEOTIDE SEQUENCE</scope>
    <source>
        <strain evidence="4">PMI_201</strain>
    </source>
</reference>
<evidence type="ECO:0000313" key="5">
    <source>
        <dbReference type="Proteomes" id="UP001201262"/>
    </source>
</evidence>
<protein>
    <recommendedName>
        <fullName evidence="2">Fucose-specific lectin</fullName>
    </recommendedName>
</protein>
<keyword evidence="5" id="KW-1185">Reference proteome</keyword>
<dbReference type="SUPFAM" id="SSF89372">
    <property type="entry name" value="Fucose-specific lectin"/>
    <property type="match status" value="1"/>
</dbReference>
<dbReference type="EMBL" id="JAJTJA010000004">
    <property type="protein sequence ID" value="KAH8700675.1"/>
    <property type="molecule type" value="Genomic_DNA"/>
</dbReference>
<dbReference type="GO" id="GO:0030246">
    <property type="term" value="F:carbohydrate binding"/>
    <property type="evidence" value="ECO:0007669"/>
    <property type="project" value="UniProtKB-KW"/>
</dbReference>
<keyword evidence="3" id="KW-0430">Lectin</keyword>
<sequence>MSSVGAQQILLGTAIAAVSSTSHLRVYIKDTAESIRESSYENGWAGGQPSNVIAQATIGSPIAATSKELNHIRVYYVSQDNTLKEAAYDAGTGWYDGQLSMVGVTVAPYSKLAAVFLAGTDQLLLRVYAQLNDNTIQEFGWNSDEKGWSKGVNLSQALPGSGIASTSFQKSQLSIRTYIQEISSNIVEKAYDAYTGWSSGTFTSQSAPPRTAIALTSFGDSICIRVYYTTTDNHVVERVHYTGTAWYDGDFDQASTPGMQIAVISSGRGPNGLNLRVYLQQGALVTAISETVWSNGAWSPGEKALPPA</sequence>
<comment type="similarity">
    <text evidence="1">Belongs to the fungal fucose-specific lectin family.</text>
</comment>
<name>A0AAD4KVE3_9EURO</name>
<dbReference type="InterPro" id="IPR012475">
    <property type="entry name" value="Fungal_lectin"/>
</dbReference>
<dbReference type="Proteomes" id="UP001201262">
    <property type="component" value="Unassembled WGS sequence"/>
</dbReference>
<accession>A0AAD4KVE3</accession>
<dbReference type="AlphaFoldDB" id="A0AAD4KVE3"/>
<dbReference type="RefSeq" id="XP_046074381.1">
    <property type="nucleotide sequence ID" value="XM_046220122.1"/>
</dbReference>
<organism evidence="4 5">
    <name type="scientific">Talaromyces proteolyticus</name>
    <dbReference type="NCBI Taxonomy" id="1131652"/>
    <lineage>
        <taxon>Eukaryota</taxon>
        <taxon>Fungi</taxon>
        <taxon>Dikarya</taxon>
        <taxon>Ascomycota</taxon>
        <taxon>Pezizomycotina</taxon>
        <taxon>Eurotiomycetes</taxon>
        <taxon>Eurotiomycetidae</taxon>
        <taxon>Eurotiales</taxon>
        <taxon>Trichocomaceae</taxon>
        <taxon>Talaromyces</taxon>
        <taxon>Talaromyces sect. Bacilispori</taxon>
    </lineage>
</organism>
<evidence type="ECO:0000256" key="2">
    <source>
        <dbReference type="ARBA" id="ARBA00015560"/>
    </source>
</evidence>
<dbReference type="Gene3D" id="2.120.10.70">
    <property type="entry name" value="Fucose-specific lectin"/>
    <property type="match status" value="1"/>
</dbReference>
<gene>
    <name evidence="4" type="ORF">BGW36DRAFT_425490</name>
</gene>
<dbReference type="Pfam" id="PF07938">
    <property type="entry name" value="Fungal_lectin"/>
    <property type="match status" value="1"/>
</dbReference>
<dbReference type="GeneID" id="70250409"/>
<proteinExistence type="inferred from homology"/>
<evidence type="ECO:0000313" key="4">
    <source>
        <dbReference type="EMBL" id="KAH8700675.1"/>
    </source>
</evidence>